<dbReference type="InterPro" id="IPR000232">
    <property type="entry name" value="HSF_DNA-bd"/>
</dbReference>
<comment type="subunit">
    <text evidence="2">Homotrimer.</text>
</comment>
<dbReference type="GO" id="GO:0000978">
    <property type="term" value="F:RNA polymerase II cis-regulatory region sequence-specific DNA binding"/>
    <property type="evidence" value="ECO:0007669"/>
    <property type="project" value="TreeGrafter"/>
</dbReference>
<dbReference type="SUPFAM" id="SSF46785">
    <property type="entry name" value="Winged helix' DNA-binding domain"/>
    <property type="match status" value="1"/>
</dbReference>
<feature type="domain" description="HSF-type DNA-binding" evidence="10">
    <location>
        <begin position="130"/>
        <end position="154"/>
    </location>
</feature>
<dbReference type="AlphaFoldDB" id="A0AAW1J2M8"/>
<evidence type="ECO:0000256" key="1">
    <source>
        <dbReference type="ARBA" id="ARBA00004123"/>
    </source>
</evidence>
<keyword evidence="6" id="KW-0238">DNA-binding</keyword>
<evidence type="ECO:0000256" key="5">
    <source>
        <dbReference type="ARBA" id="ARBA00023016"/>
    </source>
</evidence>
<dbReference type="InterPro" id="IPR036390">
    <property type="entry name" value="WH_DNA-bd_sf"/>
</dbReference>
<proteinExistence type="inferred from homology"/>
<dbReference type="GO" id="GO:0005634">
    <property type="term" value="C:nucleus"/>
    <property type="evidence" value="ECO:0007669"/>
    <property type="project" value="UniProtKB-SubCell"/>
</dbReference>
<comment type="subcellular location">
    <subcellularLocation>
        <location evidence="1">Nucleus</location>
    </subcellularLocation>
</comment>
<keyword evidence="12" id="KW-1185">Reference proteome</keyword>
<dbReference type="EMBL" id="JBDFQZ010000008">
    <property type="protein sequence ID" value="KAK9697242.1"/>
    <property type="molecule type" value="Genomic_DNA"/>
</dbReference>
<dbReference type="SMART" id="SM00415">
    <property type="entry name" value="HSF"/>
    <property type="match status" value="1"/>
</dbReference>
<dbReference type="GO" id="GO:0034605">
    <property type="term" value="P:cellular response to heat"/>
    <property type="evidence" value="ECO:0007669"/>
    <property type="project" value="TreeGrafter"/>
</dbReference>
<organism evidence="11 12">
    <name type="scientific">Saponaria officinalis</name>
    <name type="common">Common soapwort</name>
    <name type="synonym">Lychnis saponaria</name>
    <dbReference type="NCBI Taxonomy" id="3572"/>
    <lineage>
        <taxon>Eukaryota</taxon>
        <taxon>Viridiplantae</taxon>
        <taxon>Streptophyta</taxon>
        <taxon>Embryophyta</taxon>
        <taxon>Tracheophyta</taxon>
        <taxon>Spermatophyta</taxon>
        <taxon>Magnoliopsida</taxon>
        <taxon>eudicotyledons</taxon>
        <taxon>Gunneridae</taxon>
        <taxon>Pentapetalae</taxon>
        <taxon>Caryophyllales</taxon>
        <taxon>Caryophyllaceae</taxon>
        <taxon>Caryophylleae</taxon>
        <taxon>Saponaria</taxon>
    </lineage>
</organism>
<evidence type="ECO:0000256" key="6">
    <source>
        <dbReference type="ARBA" id="ARBA00023125"/>
    </source>
</evidence>
<dbReference type="Proteomes" id="UP001443914">
    <property type="component" value="Unassembled WGS sequence"/>
</dbReference>
<dbReference type="PANTHER" id="PTHR10015">
    <property type="entry name" value="HEAT SHOCK TRANSCRIPTION FACTOR"/>
    <property type="match status" value="1"/>
</dbReference>
<keyword evidence="4" id="KW-0805">Transcription regulation</keyword>
<dbReference type="Pfam" id="PF00447">
    <property type="entry name" value="HSF_DNA-bind"/>
    <property type="match status" value="1"/>
</dbReference>
<name>A0AAW1J2M8_SAPOF</name>
<reference evidence="11" key="1">
    <citation type="submission" date="2024-03" db="EMBL/GenBank/DDBJ databases">
        <title>WGS assembly of Saponaria officinalis var. Norfolk2.</title>
        <authorList>
            <person name="Jenkins J."/>
            <person name="Shu S."/>
            <person name="Grimwood J."/>
            <person name="Barry K."/>
            <person name="Goodstein D."/>
            <person name="Schmutz J."/>
            <person name="Leebens-Mack J."/>
            <person name="Osbourn A."/>
        </authorList>
    </citation>
    <scope>NUCLEOTIDE SEQUENCE [LARGE SCALE GENOMIC DNA]</scope>
    <source>
        <strain evidence="11">JIC</strain>
    </source>
</reference>
<evidence type="ECO:0000256" key="4">
    <source>
        <dbReference type="ARBA" id="ARBA00023015"/>
    </source>
</evidence>
<keyword evidence="3" id="KW-0597">Phosphoprotein</keyword>
<dbReference type="PROSITE" id="PS00434">
    <property type="entry name" value="HSF_DOMAIN"/>
    <property type="match status" value="1"/>
</dbReference>
<evidence type="ECO:0000256" key="2">
    <source>
        <dbReference type="ARBA" id="ARBA00011233"/>
    </source>
</evidence>
<dbReference type="PANTHER" id="PTHR10015:SF427">
    <property type="entry name" value="HEAT SHOCK FACTOR PROTEIN"/>
    <property type="match status" value="1"/>
</dbReference>
<dbReference type="FunFam" id="1.10.10.10:FF:000037">
    <property type="entry name" value="Heat stress transcription factor B-4"/>
    <property type="match status" value="1"/>
</dbReference>
<keyword evidence="7" id="KW-0804">Transcription</keyword>
<dbReference type="GO" id="GO:0006357">
    <property type="term" value="P:regulation of transcription by RNA polymerase II"/>
    <property type="evidence" value="ECO:0007669"/>
    <property type="project" value="TreeGrafter"/>
</dbReference>
<gene>
    <name evidence="11" type="ORF">RND81_08G024300</name>
</gene>
<evidence type="ECO:0000256" key="7">
    <source>
        <dbReference type="ARBA" id="ARBA00023163"/>
    </source>
</evidence>
<accession>A0AAW1J2M8</accession>
<evidence type="ECO:0000256" key="8">
    <source>
        <dbReference type="ARBA" id="ARBA00023242"/>
    </source>
</evidence>
<evidence type="ECO:0000256" key="9">
    <source>
        <dbReference type="RuleBase" id="RU004020"/>
    </source>
</evidence>
<comment type="caution">
    <text evidence="11">The sequence shown here is derived from an EMBL/GenBank/DDBJ whole genome shotgun (WGS) entry which is preliminary data.</text>
</comment>
<evidence type="ECO:0000313" key="11">
    <source>
        <dbReference type="EMBL" id="KAK9697242.1"/>
    </source>
</evidence>
<comment type="similarity">
    <text evidence="9">Belongs to the HSF family.</text>
</comment>
<evidence type="ECO:0000313" key="12">
    <source>
        <dbReference type="Proteomes" id="UP001443914"/>
    </source>
</evidence>
<protein>
    <recommendedName>
        <fullName evidence="10">HSF-type DNA-binding domain-containing protein</fullName>
    </recommendedName>
</protein>
<sequence length="392" mass="44904">MENNSTPPTSESQLGPKLVTQFTPPIITIKEVEEYSDDVEEVFPVFDHNNSGGVSFSMSKIEENDEDDEEEEGFVPRPFEKLNELGGTPPFLRKTYEMVENPETDEILSWGCDGVSFVVWDPYKFSTDLLPKFFKHSNFSSFVRQLNTYGFRKVNFDQWEFANAAFQRDKKHLLKSIKRRCHGSVNNNSRFKLRRETDIETLKLEQEALKVKIHDLKNQQLSSNQSLAAMEERIKCMEFKHTKLLLFLAKAINTSLFQQLFQKYKQKKSLENERVCKRRRLASGDESLNDTVSKDDLVGIQTKANSFLETSLPIIGLGTLSSLTSETETSSPDLSSGNYVMWEKLMEDDVIWADHEEVFDDNPTKFVHELEDLIGKPLTWANVGQVACPGGQ</sequence>
<dbReference type="GO" id="GO:0003700">
    <property type="term" value="F:DNA-binding transcription factor activity"/>
    <property type="evidence" value="ECO:0007669"/>
    <property type="project" value="InterPro"/>
</dbReference>
<evidence type="ECO:0000256" key="3">
    <source>
        <dbReference type="ARBA" id="ARBA00022553"/>
    </source>
</evidence>
<dbReference type="InterPro" id="IPR036388">
    <property type="entry name" value="WH-like_DNA-bd_sf"/>
</dbReference>
<dbReference type="PRINTS" id="PR00056">
    <property type="entry name" value="HSFDOMAIN"/>
</dbReference>
<keyword evidence="8" id="KW-0539">Nucleus</keyword>
<evidence type="ECO:0000259" key="10">
    <source>
        <dbReference type="PROSITE" id="PS00434"/>
    </source>
</evidence>
<dbReference type="Gene3D" id="1.10.10.10">
    <property type="entry name" value="Winged helix-like DNA-binding domain superfamily/Winged helix DNA-binding domain"/>
    <property type="match status" value="1"/>
</dbReference>
<keyword evidence="5" id="KW-0346">Stress response</keyword>